<evidence type="ECO:0000313" key="3">
    <source>
        <dbReference type="EMBL" id="ADI32775.1"/>
    </source>
</evidence>
<evidence type="ECO:0000256" key="2">
    <source>
        <dbReference type="SAM" id="Phobius"/>
    </source>
</evidence>
<organism evidence="3">
    <name type="scientific">Drosophila melanogaster</name>
    <name type="common">Fruit fly</name>
    <dbReference type="NCBI Taxonomy" id="7227"/>
    <lineage>
        <taxon>Eukaryota</taxon>
        <taxon>Metazoa</taxon>
        <taxon>Ecdysozoa</taxon>
        <taxon>Arthropoda</taxon>
        <taxon>Hexapoda</taxon>
        <taxon>Insecta</taxon>
        <taxon>Pterygota</taxon>
        <taxon>Neoptera</taxon>
        <taxon>Endopterygota</taxon>
        <taxon>Diptera</taxon>
        <taxon>Brachycera</taxon>
        <taxon>Muscomorpha</taxon>
        <taxon>Ephydroidea</taxon>
        <taxon>Drosophilidae</taxon>
        <taxon>Drosophila</taxon>
        <taxon>Sophophora</taxon>
    </lineage>
</organism>
<feature type="region of interest" description="Disordered" evidence="1">
    <location>
        <begin position="105"/>
        <end position="129"/>
    </location>
</feature>
<sequence length="129" mass="15482">ISKMDSIIEKLKRFISVAFLFNKLLFYVFISGLFILIFIRLFMMERLQRLKAIIWRSFSEYDHESEPEDEGYIDDEFLFRDLNPEQSVELHRRQRLEAAAKVLRNVADKEGSHKCPEPRRKKTEPTKSR</sequence>
<evidence type="ECO:0000256" key="1">
    <source>
        <dbReference type="SAM" id="MobiDB-lite"/>
    </source>
</evidence>
<proteinExistence type="evidence at transcript level"/>
<keyword evidence="2" id="KW-0472">Membrane</keyword>
<dbReference type="EMBL" id="BT124937">
    <property type="protein sequence ID" value="ADI32775.1"/>
    <property type="molecule type" value="mRNA"/>
</dbReference>
<feature type="transmembrane region" description="Helical" evidence="2">
    <location>
        <begin position="24"/>
        <end position="43"/>
    </location>
</feature>
<protein>
    <submittedName>
        <fullName evidence="3">MIP22488p</fullName>
    </submittedName>
</protein>
<keyword evidence="2" id="KW-0812">Transmembrane</keyword>
<dbReference type="AlphaFoldDB" id="D6W4N7"/>
<dbReference type="VEuPathDB" id="VectorBase:FBgn0262786"/>
<dbReference type="ExpressionAtlas" id="D6W4N7">
    <property type="expression patterns" value="baseline and differential"/>
</dbReference>
<dbReference type="HOGENOM" id="CLU_162218_0_0_1"/>
<reference evidence="3" key="1">
    <citation type="submission" date="2010-06" db="EMBL/GenBank/DDBJ databases">
        <authorList>
            <person name="Carlson J."/>
            <person name="Booth B."/>
            <person name="Frise E."/>
            <person name="Sandler J."/>
            <person name="Wan K."/>
            <person name="Yu C."/>
            <person name="Celniker S."/>
        </authorList>
    </citation>
    <scope>NUCLEOTIDE SEQUENCE</scope>
</reference>
<feature type="compositionally biased region" description="Basic and acidic residues" evidence="1">
    <location>
        <begin position="106"/>
        <end position="129"/>
    </location>
</feature>
<name>D6W4N7_DROME</name>
<dbReference type="OrthoDB" id="7859999at2759"/>
<dbReference type="Bgee" id="FBgn0262786">
    <property type="expression patterns" value="Expressed in spermatocyte in testis and 16 other cell types or tissues"/>
</dbReference>
<keyword evidence="2" id="KW-1133">Transmembrane helix</keyword>
<feature type="non-terminal residue" evidence="3">
    <location>
        <position position="1"/>
    </location>
</feature>
<accession>D6W4N7</accession>